<evidence type="ECO:0000259" key="2">
    <source>
        <dbReference type="PROSITE" id="PS51391"/>
    </source>
</evidence>
<feature type="region of interest" description="Disordered" evidence="1">
    <location>
        <begin position="230"/>
        <end position="471"/>
    </location>
</feature>
<proteinExistence type="predicted"/>
<keyword evidence="4" id="KW-1185">Reference proteome</keyword>
<dbReference type="SUPFAM" id="SSF48464">
    <property type="entry name" value="ENTH/VHS domain"/>
    <property type="match status" value="1"/>
</dbReference>
<feature type="compositionally biased region" description="Basic and acidic residues" evidence="1">
    <location>
        <begin position="376"/>
        <end position="387"/>
    </location>
</feature>
<dbReference type="PROSITE" id="PS51391">
    <property type="entry name" value="CID"/>
    <property type="match status" value="1"/>
</dbReference>
<feature type="region of interest" description="Disordered" evidence="1">
    <location>
        <begin position="120"/>
        <end position="155"/>
    </location>
</feature>
<dbReference type="InterPro" id="IPR006569">
    <property type="entry name" value="CID_dom"/>
</dbReference>
<feature type="compositionally biased region" description="Basic and acidic residues" evidence="1">
    <location>
        <begin position="304"/>
        <end position="320"/>
    </location>
</feature>
<feature type="compositionally biased region" description="Polar residues" evidence="1">
    <location>
        <begin position="435"/>
        <end position="455"/>
    </location>
</feature>
<feature type="compositionally biased region" description="Basic and acidic residues" evidence="1">
    <location>
        <begin position="586"/>
        <end position="612"/>
    </location>
</feature>
<gene>
    <name evidence="3" type="ORF">NLI96_g4457</name>
</gene>
<name>A0AAD5V6I1_9APHY</name>
<evidence type="ECO:0000313" key="3">
    <source>
        <dbReference type="EMBL" id="KAJ3486123.1"/>
    </source>
</evidence>
<sequence length="646" mass="70133">MQSDINLPIQEFEPLLKEVVSAKRLSASKMTRLTDIALKSMEHDTQLVSTLYRTHKALSPSAKISSLYVFDALARAARSQANKHGLIGDINSGHGDSATFLLKIEGILDGLFQDMVLSTHPESKSTDPRHPQSAPTVKTPPQAVPPQSVVTPTTDPQSALLALLNQAASAVASVNGQTGSNTATLSSIPTPQLNANQLALFQQLTQAAKAGVSVPIQPVTVPVSLVPSSATPNVPPVAPSHGVPSQPLPYRDDHFGPGRRDPQYDRFNGPERGRDRDEYHDERHDYRGDYRGGFRGGPRGRGRGRWDDRDRFKESRERDWNVTQRNRRSRSRSPPRNRPGGGRRDVRPYSPPRRPSVSHMSASPPHGSRGRQSSLDNDKDEFGRDIRPQSPEQSKSPPQAQTVAAQSPPPPRSTPGSLTEEAQEKKQQADQAVASTSQAPSNGQPEMGIETQSAGSDPGLDAFDMASFNPTDPSSWEALGKAWAVSNGSTPSQEDLMQYVMSGSMMSMFGMTGQYDTQMDSEQWSGQDQSWGYSQQWNGARGRGRGGFNNRGHGRGGYSGGGNYGQRDTDAITLGGGDDEGTYETGYEKSRQDRSAQEEYIEQDRAQGKDPDPAGSTGGGRAGRMQRIGDKWVFVRSEAAEASDTT</sequence>
<feature type="compositionally biased region" description="Basic and acidic residues" evidence="1">
    <location>
        <begin position="250"/>
        <end position="292"/>
    </location>
</feature>
<dbReference type="Gene3D" id="1.25.40.90">
    <property type="match status" value="1"/>
</dbReference>
<feature type="compositionally biased region" description="Basic residues" evidence="1">
    <location>
        <begin position="325"/>
        <end position="335"/>
    </location>
</feature>
<reference evidence="3" key="1">
    <citation type="submission" date="2022-07" db="EMBL/GenBank/DDBJ databases">
        <title>Genome Sequence of Physisporinus lineatus.</title>
        <authorList>
            <person name="Buettner E."/>
        </authorList>
    </citation>
    <scope>NUCLEOTIDE SEQUENCE</scope>
    <source>
        <strain evidence="3">VT162</strain>
    </source>
</reference>
<protein>
    <recommendedName>
        <fullName evidence="2">CID domain-containing protein</fullName>
    </recommendedName>
</protein>
<evidence type="ECO:0000313" key="4">
    <source>
        <dbReference type="Proteomes" id="UP001212997"/>
    </source>
</evidence>
<feature type="compositionally biased region" description="Gly residues" evidence="1">
    <location>
        <begin position="545"/>
        <end position="564"/>
    </location>
</feature>
<feature type="compositionally biased region" description="Basic and acidic residues" evidence="1">
    <location>
        <begin position="121"/>
        <end position="130"/>
    </location>
</feature>
<feature type="domain" description="CID" evidence="2">
    <location>
        <begin position="4"/>
        <end position="168"/>
    </location>
</feature>
<dbReference type="InterPro" id="IPR008942">
    <property type="entry name" value="ENTH_VHS"/>
</dbReference>
<comment type="caution">
    <text evidence="3">The sequence shown here is derived from an EMBL/GenBank/DDBJ whole genome shotgun (WGS) entry which is preliminary data.</text>
</comment>
<evidence type="ECO:0000256" key="1">
    <source>
        <dbReference type="SAM" id="MobiDB-lite"/>
    </source>
</evidence>
<accession>A0AAD5V6I1</accession>
<dbReference type="Proteomes" id="UP001212997">
    <property type="component" value="Unassembled WGS sequence"/>
</dbReference>
<feature type="region of interest" description="Disordered" evidence="1">
    <location>
        <begin position="523"/>
        <end position="630"/>
    </location>
</feature>
<organism evidence="3 4">
    <name type="scientific">Meripilus lineatus</name>
    <dbReference type="NCBI Taxonomy" id="2056292"/>
    <lineage>
        <taxon>Eukaryota</taxon>
        <taxon>Fungi</taxon>
        <taxon>Dikarya</taxon>
        <taxon>Basidiomycota</taxon>
        <taxon>Agaricomycotina</taxon>
        <taxon>Agaricomycetes</taxon>
        <taxon>Polyporales</taxon>
        <taxon>Meripilaceae</taxon>
        <taxon>Meripilus</taxon>
    </lineage>
</organism>
<feature type="compositionally biased region" description="Polar residues" evidence="1">
    <location>
        <begin position="523"/>
        <end position="537"/>
    </location>
</feature>
<feature type="compositionally biased region" description="Low complexity" evidence="1">
    <location>
        <begin position="388"/>
        <end position="401"/>
    </location>
</feature>
<dbReference type="AlphaFoldDB" id="A0AAD5V6I1"/>
<dbReference type="EMBL" id="JANAWD010000131">
    <property type="protein sequence ID" value="KAJ3486123.1"/>
    <property type="molecule type" value="Genomic_DNA"/>
</dbReference>